<evidence type="ECO:0000313" key="5">
    <source>
        <dbReference type="Proteomes" id="UP000052258"/>
    </source>
</evidence>
<dbReference type="InterPro" id="IPR001753">
    <property type="entry name" value="Enoyl-CoA_hydra/iso"/>
</dbReference>
<proteinExistence type="inferred from homology"/>
<gene>
    <name evidence="4" type="ORF">X560_1245</name>
</gene>
<keyword evidence="5" id="KW-1185">Reference proteome</keyword>
<comment type="caution">
    <text evidence="4">The sequence shown here is derived from an EMBL/GenBank/DDBJ whole genome shotgun (WGS) entry which is preliminary data.</text>
</comment>
<name>A0A0J8J5W9_9LIST</name>
<dbReference type="InterPro" id="IPR014748">
    <property type="entry name" value="Enoyl-CoA_hydra_C"/>
</dbReference>
<reference evidence="4 5" key="1">
    <citation type="journal article" date="2015" name="Genome Biol. Evol.">
        <title>Comparative Genomics of Listeria Sensu Lato: Genus-Wide Differences in Evolutionary Dynamics and the Progressive Gain of Complex, Potentially Pathogenicity-Related Traits through Lateral Gene Transfer.</title>
        <authorList>
            <person name="Chiara M."/>
            <person name="Caruso M."/>
            <person name="D'Erchia A.M."/>
            <person name="Manzari C."/>
            <person name="Fraccalvieri R."/>
            <person name="Goffredo E."/>
            <person name="Latorre L."/>
            <person name="Miccolupo A."/>
            <person name="Padalino I."/>
            <person name="Santagada G."/>
            <person name="Chiocco D."/>
            <person name="Pesole G."/>
            <person name="Horner D.S."/>
            <person name="Parisi A."/>
        </authorList>
    </citation>
    <scope>NUCLEOTIDE SEQUENCE [LARGE SCALE GENOMIC DNA]</scope>
    <source>
        <strain evidence="4 5">1991</strain>
    </source>
</reference>
<dbReference type="AlphaFoldDB" id="A0A0J8J5W9"/>
<comment type="similarity">
    <text evidence="1 3">Belongs to the enoyl-CoA hydratase/isomerase family.</text>
</comment>
<dbReference type="FunFam" id="1.10.12.10:FF:000001">
    <property type="entry name" value="Probable enoyl-CoA hydratase, mitochondrial"/>
    <property type="match status" value="1"/>
</dbReference>
<dbReference type="SUPFAM" id="SSF52096">
    <property type="entry name" value="ClpP/crotonase"/>
    <property type="match status" value="1"/>
</dbReference>
<dbReference type="GO" id="GO:0016836">
    <property type="term" value="F:hydro-lyase activity"/>
    <property type="evidence" value="ECO:0007669"/>
    <property type="project" value="UniProtKB-ARBA"/>
</dbReference>
<evidence type="ECO:0000256" key="2">
    <source>
        <dbReference type="ARBA" id="ARBA00023239"/>
    </source>
</evidence>
<evidence type="ECO:0000256" key="1">
    <source>
        <dbReference type="ARBA" id="ARBA00005254"/>
    </source>
</evidence>
<dbReference type="PANTHER" id="PTHR11941:SF54">
    <property type="entry name" value="ENOYL-COA HYDRATASE, MITOCHONDRIAL"/>
    <property type="match status" value="1"/>
</dbReference>
<dbReference type="Gene3D" id="3.90.226.10">
    <property type="entry name" value="2-enoyl-CoA Hydratase, Chain A, domain 1"/>
    <property type="match status" value="1"/>
</dbReference>
<evidence type="ECO:0000313" key="4">
    <source>
        <dbReference type="EMBL" id="KMT59716.1"/>
    </source>
</evidence>
<evidence type="ECO:0000256" key="3">
    <source>
        <dbReference type="RuleBase" id="RU003707"/>
    </source>
</evidence>
<dbReference type="InterPro" id="IPR018376">
    <property type="entry name" value="Enoyl-CoA_hyd/isom_CS"/>
</dbReference>
<dbReference type="RefSeq" id="WP_007476040.1">
    <property type="nucleotide sequence ID" value="NZ_KQ130615.1"/>
</dbReference>
<dbReference type="OrthoDB" id="9775794at2"/>
<dbReference type="InterPro" id="IPR029045">
    <property type="entry name" value="ClpP/crotonase-like_dom_sf"/>
</dbReference>
<dbReference type="GO" id="GO:0006635">
    <property type="term" value="P:fatty acid beta-oxidation"/>
    <property type="evidence" value="ECO:0007669"/>
    <property type="project" value="TreeGrafter"/>
</dbReference>
<dbReference type="Pfam" id="PF00378">
    <property type="entry name" value="ECH_1"/>
    <property type="match status" value="1"/>
</dbReference>
<dbReference type="PROSITE" id="PS00166">
    <property type="entry name" value="ENOYL_COA_HYDRATASE"/>
    <property type="match status" value="1"/>
</dbReference>
<dbReference type="PANTHER" id="PTHR11941">
    <property type="entry name" value="ENOYL-COA HYDRATASE-RELATED"/>
    <property type="match status" value="1"/>
</dbReference>
<keyword evidence="2" id="KW-0456">Lyase</keyword>
<dbReference type="Proteomes" id="UP000052258">
    <property type="component" value="Unassembled WGS sequence"/>
</dbReference>
<dbReference type="Gene3D" id="1.10.12.10">
    <property type="entry name" value="Lyase 2-enoyl-coa Hydratase, Chain A, domain 2"/>
    <property type="match status" value="1"/>
</dbReference>
<organism evidence="4 5">
    <name type="scientific">Listeria fleischmannii 1991</name>
    <dbReference type="NCBI Taxonomy" id="1430899"/>
    <lineage>
        <taxon>Bacteria</taxon>
        <taxon>Bacillati</taxon>
        <taxon>Bacillota</taxon>
        <taxon>Bacilli</taxon>
        <taxon>Bacillales</taxon>
        <taxon>Listeriaceae</taxon>
        <taxon>Listeria</taxon>
    </lineage>
</organism>
<accession>A0A0J8J5W9</accession>
<dbReference type="FunFam" id="3.90.226.10:FF:000009">
    <property type="entry name" value="Carnitinyl-CoA dehydratase"/>
    <property type="match status" value="1"/>
</dbReference>
<sequence length="253" mass="27358">MTLIQSEFLTEQILLLKINRKSAMNAFSDELIEAFHGALDQIGEARVLIITGSGDKAFSAGADLKERKNLKEDEVWPAVSRIRKLVQRVYELDIPTIAAINGAAFGGGLELALACDIRVASRAAKMGLTETSIGVIPGAFGTVHLTRIVGVSAATNLILRAKRISADEAERIGLVAEVSEDCLVEARQIATEIARNAPLAVKRAKEVVKGVSLNLEEAFLAEEKAYQSLIGTKDRLEGLQAFSEKRSARFLGR</sequence>
<protein>
    <submittedName>
        <fullName evidence="4">Methylglutaconyl-CoA hydratase</fullName>
    </submittedName>
</protein>
<dbReference type="CDD" id="cd06558">
    <property type="entry name" value="crotonase-like"/>
    <property type="match status" value="1"/>
</dbReference>
<dbReference type="PATRIC" id="fig|1430899.3.peg.1442"/>
<dbReference type="EMBL" id="AZHO01000014">
    <property type="protein sequence ID" value="KMT59716.1"/>
    <property type="molecule type" value="Genomic_DNA"/>
</dbReference>